<dbReference type="AlphaFoldDB" id="A0A646KR13"/>
<reference evidence="2 3" key="1">
    <citation type="submission" date="2019-05" db="EMBL/GenBank/DDBJ databases">
        <title>Comparative genomics and metabolomics analyses of clavulanic acid producing Streptomyces species provides insight into specialized metabolism and evolution of beta-lactam biosynthetic gene clusters.</title>
        <authorList>
            <person name="Moore M.A."/>
            <person name="Cruz-Morales P."/>
            <person name="Barona Gomez F."/>
            <person name="Kapil T."/>
        </authorList>
    </citation>
    <scope>NUCLEOTIDE SEQUENCE [LARGE SCALE GENOMIC DNA]</scope>
    <source>
        <strain evidence="2 3">NRRL 5741</strain>
    </source>
</reference>
<organism evidence="2 3">
    <name type="scientific">Streptomyces jumonjinensis</name>
    <dbReference type="NCBI Taxonomy" id="1945"/>
    <lineage>
        <taxon>Bacteria</taxon>
        <taxon>Bacillati</taxon>
        <taxon>Actinomycetota</taxon>
        <taxon>Actinomycetes</taxon>
        <taxon>Kitasatosporales</taxon>
        <taxon>Streptomycetaceae</taxon>
        <taxon>Streptomyces</taxon>
    </lineage>
</organism>
<evidence type="ECO:0000313" key="2">
    <source>
        <dbReference type="EMBL" id="MQT04769.1"/>
    </source>
</evidence>
<accession>A0A646KR13</accession>
<name>A0A646KR13_STRJU</name>
<dbReference type="Pfam" id="PF13529">
    <property type="entry name" value="Peptidase_C39_2"/>
    <property type="match status" value="1"/>
</dbReference>
<comment type="caution">
    <text evidence="2">The sequence shown here is derived from an EMBL/GenBank/DDBJ whole genome shotgun (WGS) entry which is preliminary data.</text>
</comment>
<feature type="domain" description="Peptidase C39-like" evidence="1">
    <location>
        <begin position="63"/>
        <end position="187"/>
    </location>
</feature>
<protein>
    <submittedName>
        <fullName evidence="2">Peptidase</fullName>
    </submittedName>
</protein>
<gene>
    <name evidence="2" type="ORF">FF041_32895</name>
</gene>
<keyword evidence="3" id="KW-1185">Reference proteome</keyword>
<proteinExistence type="predicted"/>
<sequence>MLPPCCDEPAPGVPRPVHDVPVVTQYASPELVFAIAYEGHDPGADPGWAVSGAASQEEYRTWSRHLCGMACLRMALLHRDGHAPTLFDLLAGARQYGGYIVEEDRTIKGLIYGPFAHYAQGVHGLAATVRPQLTMDELTGLLDGGRLVMASVAKGIRVPHEDPPRRGGHLVLVRGRTPEGNLVFNNPSGHTQVAREATLSADRFADFFAGRGIALDLRPRTPSSAADRTAPASR</sequence>
<dbReference type="OrthoDB" id="2602488at2"/>
<dbReference type="EMBL" id="VCLA01000194">
    <property type="protein sequence ID" value="MQT04769.1"/>
    <property type="molecule type" value="Genomic_DNA"/>
</dbReference>
<dbReference type="InterPro" id="IPR039564">
    <property type="entry name" value="Peptidase_C39-like"/>
</dbReference>
<dbReference type="Proteomes" id="UP000419138">
    <property type="component" value="Unassembled WGS sequence"/>
</dbReference>
<evidence type="ECO:0000259" key="1">
    <source>
        <dbReference type="Pfam" id="PF13529"/>
    </source>
</evidence>
<evidence type="ECO:0000313" key="3">
    <source>
        <dbReference type="Proteomes" id="UP000419138"/>
    </source>
</evidence>